<sequence length="131" mass="15151">MEQVYFEKEYFMFCSNCGSQLSDESLFCSKCGKPTKNNIHTLESTTKHKVTIFRESQIYLVNPPVNISINNKMDRSIENGGSVELELEEGRYKFEFSMSFRKKTIDVNVNKDIQLTVKWNRFTGALVVDVS</sequence>
<organism evidence="1 2">
    <name type="scientific">Anoxybacterium hadale</name>
    <dbReference type="NCBI Taxonomy" id="3408580"/>
    <lineage>
        <taxon>Bacteria</taxon>
        <taxon>Bacillati</taxon>
        <taxon>Bacillota</taxon>
        <taxon>Clostridia</taxon>
        <taxon>Peptostreptococcales</taxon>
        <taxon>Anaerovoracaceae</taxon>
        <taxon>Anoxybacterium</taxon>
    </lineage>
</organism>
<protein>
    <submittedName>
        <fullName evidence="1">Zinc ribbon domain-containing protein</fullName>
    </submittedName>
</protein>
<keyword evidence="2" id="KW-1185">Reference proteome</keyword>
<dbReference type="EMBL" id="CP042469">
    <property type="protein sequence ID" value="QOX64207.1"/>
    <property type="molecule type" value="Genomic_DNA"/>
</dbReference>
<evidence type="ECO:0000313" key="2">
    <source>
        <dbReference type="Proteomes" id="UP000594014"/>
    </source>
</evidence>
<proteinExistence type="predicted"/>
<accession>A0ACD1ACE4</accession>
<evidence type="ECO:0000313" key="1">
    <source>
        <dbReference type="EMBL" id="QOX64207.1"/>
    </source>
</evidence>
<gene>
    <name evidence="1" type="ORF">FRZ06_13095</name>
</gene>
<reference evidence="1" key="1">
    <citation type="submission" date="2019-08" db="EMBL/GenBank/DDBJ databases">
        <title>Genome sequence of Clostridiales bacterium MT110.</title>
        <authorList>
            <person name="Cao J."/>
        </authorList>
    </citation>
    <scope>NUCLEOTIDE SEQUENCE</scope>
    <source>
        <strain evidence="1">MT110</strain>
    </source>
</reference>
<dbReference type="Proteomes" id="UP000594014">
    <property type="component" value="Chromosome"/>
</dbReference>
<name>A0ACD1ACE4_9FIRM</name>